<comment type="caution">
    <text evidence="3">The sequence shown here is derived from an EMBL/GenBank/DDBJ whole genome shotgun (WGS) entry which is preliminary data.</text>
</comment>
<feature type="chain" id="PRO_5012757912" description="Putative auto-transporter adhesin head GIN domain-containing protein" evidence="1">
    <location>
        <begin position="19"/>
        <end position="163"/>
    </location>
</feature>
<keyword evidence="1" id="KW-0732">Signal</keyword>
<dbReference type="Pfam" id="PF10988">
    <property type="entry name" value="DUF2807"/>
    <property type="match status" value="1"/>
</dbReference>
<protein>
    <recommendedName>
        <fullName evidence="2">Putative auto-transporter adhesin head GIN domain-containing protein</fullName>
    </recommendedName>
</protein>
<evidence type="ECO:0000256" key="1">
    <source>
        <dbReference type="SAM" id="SignalP"/>
    </source>
</evidence>
<evidence type="ECO:0000259" key="2">
    <source>
        <dbReference type="Pfam" id="PF10988"/>
    </source>
</evidence>
<feature type="signal peptide" evidence="1">
    <location>
        <begin position="1"/>
        <end position="18"/>
    </location>
</feature>
<organism evidence="3 4">
    <name type="scientific">Nonlabens dokdonensis</name>
    <dbReference type="NCBI Taxonomy" id="328515"/>
    <lineage>
        <taxon>Bacteria</taxon>
        <taxon>Pseudomonadati</taxon>
        <taxon>Bacteroidota</taxon>
        <taxon>Flavobacteriia</taxon>
        <taxon>Flavobacteriales</taxon>
        <taxon>Flavobacteriaceae</taxon>
        <taxon>Nonlabens</taxon>
    </lineage>
</organism>
<reference evidence="4" key="1">
    <citation type="journal article" date="2017" name="Proc. Natl. Acad. Sci. U.S.A.">
        <title>Simulation of Deepwater Horizon oil plume reveals substrate specialization within a complex community of hydrocarbon-degraders.</title>
        <authorList>
            <person name="Hu P."/>
            <person name="Dubinsky E.A."/>
            <person name="Probst A.J."/>
            <person name="Wang J."/>
            <person name="Sieber C.M.K."/>
            <person name="Tom L.M."/>
            <person name="Gardinali P."/>
            <person name="Banfield J.F."/>
            <person name="Atlas R.M."/>
            <person name="Andersen G.L."/>
        </authorList>
    </citation>
    <scope>NUCLEOTIDE SEQUENCE [LARGE SCALE GENOMIC DNA]</scope>
</reference>
<dbReference type="RefSeq" id="WP_303687691.1">
    <property type="nucleotide sequence ID" value="NZ_CAJXYO010000037.1"/>
</dbReference>
<dbReference type="Gene3D" id="2.160.20.120">
    <property type="match status" value="1"/>
</dbReference>
<sequence length="163" mass="17951">MKKLILLLAVLFTGICNAQFIKEVDDFSKIKIDANAQIEIVHSTKNQVVFSKKEQDLKGLVVTSENNALRITDTSINKLKDLRIRIYTNDVEALSVDGSSKIVFNNFSYQDSMVIMATSGATVNTGDMIVKDLKIVRSSGSEVVCKNAKNTKESIDGVMVAMN</sequence>
<accession>A0A1Z8AL23</accession>
<dbReference type="EMBL" id="MAAX01000185">
    <property type="protein sequence ID" value="OUS11029.1"/>
    <property type="molecule type" value="Genomic_DNA"/>
</dbReference>
<evidence type="ECO:0000313" key="4">
    <source>
        <dbReference type="Proteomes" id="UP000196102"/>
    </source>
</evidence>
<gene>
    <name evidence="3" type="ORF">A9Q93_12030</name>
</gene>
<proteinExistence type="predicted"/>
<dbReference type="InterPro" id="IPR021255">
    <property type="entry name" value="DUF2807"/>
</dbReference>
<dbReference type="Proteomes" id="UP000196102">
    <property type="component" value="Unassembled WGS sequence"/>
</dbReference>
<dbReference type="AlphaFoldDB" id="A0A1Z8AL23"/>
<evidence type="ECO:0000313" key="3">
    <source>
        <dbReference type="EMBL" id="OUS11029.1"/>
    </source>
</evidence>
<feature type="domain" description="Putative auto-transporter adhesin head GIN" evidence="2">
    <location>
        <begin position="26"/>
        <end position="144"/>
    </location>
</feature>
<name>A0A1Z8AL23_9FLAO</name>